<feature type="region of interest" description="Disordered" evidence="9">
    <location>
        <begin position="1417"/>
        <end position="1436"/>
    </location>
</feature>
<dbReference type="InterPro" id="IPR018201">
    <property type="entry name" value="Ketoacyl_synth_AS"/>
</dbReference>
<evidence type="ECO:0000313" key="13">
    <source>
        <dbReference type="EMBL" id="ROV69648.1"/>
    </source>
</evidence>
<dbReference type="Gene3D" id="3.40.47.10">
    <property type="match status" value="2"/>
</dbReference>
<comment type="caution">
    <text evidence="13">The sequence shown here is derived from an EMBL/GenBank/DDBJ whole genome shotgun (WGS) entry which is preliminary data.</text>
</comment>
<dbReference type="Pfam" id="PF08659">
    <property type="entry name" value="KR"/>
    <property type="match status" value="1"/>
</dbReference>
<dbReference type="Gene3D" id="3.30.70.3290">
    <property type="match status" value="2"/>
</dbReference>
<evidence type="ECO:0000256" key="1">
    <source>
        <dbReference type="ARBA" id="ARBA00004792"/>
    </source>
</evidence>
<dbReference type="EMBL" id="QWFA01000015">
    <property type="protein sequence ID" value="ROV69648.1"/>
    <property type="molecule type" value="Genomic_DNA"/>
</dbReference>
<feature type="region of interest" description="Disordered" evidence="9">
    <location>
        <begin position="875"/>
        <end position="901"/>
    </location>
</feature>
<dbReference type="GO" id="GO:0033068">
    <property type="term" value="P:macrolide biosynthetic process"/>
    <property type="evidence" value="ECO:0007669"/>
    <property type="project" value="UniProtKB-ARBA"/>
</dbReference>
<dbReference type="SUPFAM" id="SSF51735">
    <property type="entry name" value="NAD(P)-binding Rossmann-fold domains"/>
    <property type="match status" value="2"/>
</dbReference>
<dbReference type="FunFam" id="3.40.366.10:FF:000002">
    <property type="entry name" value="Probable polyketide synthase 2"/>
    <property type="match status" value="1"/>
</dbReference>
<dbReference type="PANTHER" id="PTHR43775:SF51">
    <property type="entry name" value="INACTIVE PHENOLPHTHIOCEROL SYNTHESIS POLYKETIDE SYNTHASE TYPE I PKS1-RELATED"/>
    <property type="match status" value="1"/>
</dbReference>
<evidence type="ECO:0000259" key="11">
    <source>
        <dbReference type="PROSITE" id="PS52004"/>
    </source>
</evidence>
<dbReference type="SMART" id="SM01294">
    <property type="entry name" value="PKS_PP_betabranch"/>
    <property type="match status" value="2"/>
</dbReference>
<dbReference type="InterPro" id="IPR036291">
    <property type="entry name" value="NAD(P)-bd_dom_sf"/>
</dbReference>
<feature type="region of interest" description="Disordered" evidence="9">
    <location>
        <begin position="2548"/>
        <end position="2570"/>
    </location>
</feature>
<dbReference type="CDD" id="cd08956">
    <property type="entry name" value="KR_3_FAS_SDR_x"/>
    <property type="match status" value="1"/>
</dbReference>
<dbReference type="SMART" id="SM00827">
    <property type="entry name" value="PKS_AT"/>
    <property type="match status" value="2"/>
</dbReference>
<dbReference type="Pfam" id="PF00109">
    <property type="entry name" value="ketoacyl-synt"/>
    <property type="match status" value="2"/>
</dbReference>
<dbReference type="InterPro" id="IPR049900">
    <property type="entry name" value="PKS_mFAS_DH"/>
</dbReference>
<dbReference type="Gene3D" id="3.40.366.10">
    <property type="entry name" value="Malonyl-Coenzyme A Acyl Carrier Protein, domain 2"/>
    <property type="match status" value="2"/>
</dbReference>
<proteinExistence type="predicted"/>
<evidence type="ECO:0000256" key="8">
    <source>
        <dbReference type="PROSITE-ProRule" id="PRU01363"/>
    </source>
</evidence>
<feature type="domain" description="Ketosynthase family 3 (KS3)" evidence="11">
    <location>
        <begin position="1000"/>
        <end position="1416"/>
    </location>
</feature>
<accession>A0A423V5B2</accession>
<dbReference type="InterPro" id="IPR001227">
    <property type="entry name" value="Ac_transferase_dom_sf"/>
</dbReference>
<dbReference type="Pfam" id="PF22953">
    <property type="entry name" value="SpnB_Rossmann"/>
    <property type="match status" value="1"/>
</dbReference>
<evidence type="ECO:0000313" key="14">
    <source>
        <dbReference type="Proteomes" id="UP000285596"/>
    </source>
</evidence>
<keyword evidence="5" id="KW-0045">Antibiotic biosynthesis</keyword>
<keyword evidence="4" id="KW-0808">Transferase</keyword>
<dbReference type="InterPro" id="IPR013968">
    <property type="entry name" value="PKS_KR"/>
</dbReference>
<feature type="active site" description="Proton acceptor; for dehydratase activity" evidence="8">
    <location>
        <position position="1918"/>
    </location>
</feature>
<dbReference type="GO" id="GO:0004312">
    <property type="term" value="F:fatty acid synthase activity"/>
    <property type="evidence" value="ECO:0007669"/>
    <property type="project" value="TreeGrafter"/>
</dbReference>
<dbReference type="PANTHER" id="PTHR43775">
    <property type="entry name" value="FATTY ACID SYNTHASE"/>
    <property type="match status" value="1"/>
</dbReference>
<dbReference type="InterPro" id="IPR032821">
    <property type="entry name" value="PKS_assoc"/>
</dbReference>
<name>A0A423V5B2_STRGL</name>
<dbReference type="InterPro" id="IPR020841">
    <property type="entry name" value="PKS_Beta-ketoAc_synthase_dom"/>
</dbReference>
<evidence type="ECO:0000256" key="4">
    <source>
        <dbReference type="ARBA" id="ARBA00022679"/>
    </source>
</evidence>
<dbReference type="GO" id="GO:0004315">
    <property type="term" value="F:3-oxoacyl-[acyl-carrier-protein] synthase activity"/>
    <property type="evidence" value="ECO:0007669"/>
    <property type="project" value="InterPro"/>
</dbReference>
<evidence type="ECO:0000256" key="7">
    <source>
        <dbReference type="ARBA" id="ARBA00023315"/>
    </source>
</evidence>
<keyword evidence="6" id="KW-0511">Multifunctional enzyme</keyword>
<dbReference type="InterPro" id="IPR009081">
    <property type="entry name" value="PP-bd_ACP"/>
</dbReference>
<dbReference type="SUPFAM" id="SSF47336">
    <property type="entry name" value="ACP-like"/>
    <property type="match status" value="2"/>
</dbReference>
<protein>
    <submittedName>
        <fullName evidence="13">SDR family NAD(P)-dependent oxidoreductase</fullName>
    </submittedName>
</protein>
<dbReference type="InterPro" id="IPR042104">
    <property type="entry name" value="PKS_dehydratase_sf"/>
</dbReference>
<evidence type="ECO:0000259" key="10">
    <source>
        <dbReference type="PROSITE" id="PS50075"/>
    </source>
</evidence>
<dbReference type="Gene3D" id="3.40.50.720">
    <property type="entry name" value="NAD(P)-binding Rossmann-like Domain"/>
    <property type="match status" value="1"/>
</dbReference>
<dbReference type="GO" id="GO:0006633">
    <property type="term" value="P:fatty acid biosynthetic process"/>
    <property type="evidence" value="ECO:0007669"/>
    <property type="project" value="InterPro"/>
</dbReference>
<dbReference type="InterPro" id="IPR016036">
    <property type="entry name" value="Malonyl_transacylase_ACP-bd"/>
</dbReference>
<dbReference type="InterPro" id="IPR014043">
    <property type="entry name" value="Acyl_transferase_dom"/>
</dbReference>
<dbReference type="InterPro" id="IPR014030">
    <property type="entry name" value="Ketoacyl_synth_N"/>
</dbReference>
<dbReference type="InterPro" id="IPR049552">
    <property type="entry name" value="PKS_DH_N"/>
</dbReference>
<reference evidence="13 14" key="1">
    <citation type="submission" date="2018-08" db="EMBL/GenBank/DDBJ databases">
        <title>Streptomyces globisporus 1912-4Crt, whole genome shotgun sequence.</title>
        <authorList>
            <person name="Matselyukh B."/>
        </authorList>
    </citation>
    <scope>NUCLEOTIDE SEQUENCE [LARGE SCALE GENOMIC DNA]</scope>
    <source>
        <strain evidence="13 14">1912-4Crt</strain>
    </source>
</reference>
<evidence type="ECO:0000259" key="12">
    <source>
        <dbReference type="PROSITE" id="PS52019"/>
    </source>
</evidence>
<gene>
    <name evidence="13" type="ORF">D3105_04765</name>
</gene>
<dbReference type="InterPro" id="IPR014031">
    <property type="entry name" value="Ketoacyl_synth_C"/>
</dbReference>
<dbReference type="PROSITE" id="PS00012">
    <property type="entry name" value="PHOSPHOPANTETHEINE"/>
    <property type="match status" value="2"/>
</dbReference>
<feature type="compositionally biased region" description="Basic and acidic residues" evidence="9">
    <location>
        <begin position="2561"/>
        <end position="2570"/>
    </location>
</feature>
<dbReference type="Pfam" id="PF21089">
    <property type="entry name" value="PKS_DH_N"/>
    <property type="match status" value="1"/>
</dbReference>
<dbReference type="CDD" id="cd00833">
    <property type="entry name" value="PKS"/>
    <property type="match status" value="2"/>
</dbReference>
<dbReference type="PROSITE" id="PS52019">
    <property type="entry name" value="PKS_MFAS_DH"/>
    <property type="match status" value="1"/>
</dbReference>
<keyword evidence="3" id="KW-0597">Phosphoprotein</keyword>
<dbReference type="InterPro" id="IPR020806">
    <property type="entry name" value="PKS_PP-bd"/>
</dbReference>
<feature type="compositionally biased region" description="Low complexity" evidence="9">
    <location>
        <begin position="884"/>
        <end position="896"/>
    </location>
</feature>
<dbReference type="SMART" id="SM00823">
    <property type="entry name" value="PKS_PP"/>
    <property type="match status" value="2"/>
</dbReference>
<dbReference type="PROSITE" id="PS52004">
    <property type="entry name" value="KS3_2"/>
    <property type="match status" value="2"/>
</dbReference>
<dbReference type="SMART" id="SM00825">
    <property type="entry name" value="PKS_KS"/>
    <property type="match status" value="2"/>
</dbReference>
<evidence type="ECO:0000256" key="6">
    <source>
        <dbReference type="ARBA" id="ARBA00023268"/>
    </source>
</evidence>
<sequence>MPTSHSDERAVAVVGMSCRVPGAEDADAFWRLLNDGVDAITEVPAGRWDLDAVPEGLEPAGLRRGGFLGEVADFDGDFFGISPREAEAMDPRQRLALELSWTALEDARILPQSLRDGGAAVFLGATGDDYAALVHRHGGDAVSHHSMAGLSRGVIANRVSYQLGLRGPSLTVDAAQSSSLVAVHMACEALLSGATELALAGGVHLNLAPDSTFAFARAGALSPDGRCYTFDSRANGTVRGEGGGMVVLKRLADAVADGDPVHCVLLGSAVNNDGGGQGLTVPDAEAQRELLHDAYGRAGVEPAQVQYVELHGTGTRAGDPVEAEALGAVLGPDRPAGKPLLVGSVKTNIGHLDGAAGVVGLIKVALSLKRGKIPASLNFAEPHPAIPMERLRLRVNGSTGPWPPGSRLAGVSSFGVGGTNCHVVVADAPAVAADDRAETLPVAPSPVPVVVSGRTEAALRAQAERLLERVESDPDLRLVDVGYSMLTTRTAMEHRGVVVASDRAELLAGLAALSVGEPSPHVVEAVAGSASGVVWVFPGQGPQWAGMALDLWESSAVFARRMDECAGLLDGMVDWSLREVLADDAALKRMDVMQPALFAVQVSLAEVWRAVGLAPAAVVGHSQGEITAACAAGSVPLADALRLMVERSRVITERLSGRGGMALLAMPADEVDLGRVSIGAVNGPDSVVVSGPVDAIRETVAACKAKGIRAWTVPIDYASHSAQVEEIREEVLRAAAGVPARDSGVAFYSTVTGGRLDADRLDAGYWYRNLREQVRLEEGVRAAVADGHRVFIEASPHPVLTTAIQDTVDSAAVEAVVQGTLRRDEGGLRRLLLSMAALHAQGVTVDLRPMFDGLGARTVELPGYAFQRRPHWITGAAGAPSAPRPETAPRTETATELSTAGSKAARELDLSALIRSQAAAVLGHSGADAVDVDRSFKELGFDSVTAVELSRLLSRATGLRLPATLLFDHPSPTALERRLRELLAGPVPNSTPSVAGRPDDDLIAIVGMGCRLPGDVSSPEELWRLVSEGVDAISAFPEDRGWNLAAADTGHVRSGGFLKDAFGFDADFFRISPREARAMDPQQRLLLEVSWEALERAGIDPASLRGSRTAAFMGVMDQDYVPRLHETSESFGGYALTGGATSVASGRIAFALGLEGPAVTVDTACSSSLVSLHLAAQSLRAGECSLALAGGATVMSTPGMFAEFSRQGGLSPDGRCKAFSDSADGTGWAEGVGVVVLERLSDARRNGHQVLAVVRGSAINQDGASNGLSAPNGPSQERVIRDALARAGLSAADVDAVEAHGTGTALGDPIEAQALLATYGQERAEPLRLGSLKSNIGHTQAAAGVGGVIKMVLAMRHGVLPRTLHSSEPSRHVEWASGAVELLTERRSWPQTGRPRRAGVSSFGISGTNAHVILEYPDQPPAETGTTGEEPVDGRAASSLPVPLVLSGRTEAALRAQAERLRRRVESEPDLSLAEVGRSLATSRTRFERRAVVVAADRETLIGELAALSQGERAPASVQGVAERTRRGVVFVFPGQGTQWAGMAQELLDSSPVFAESVRECAAALAGFVDWDLDGVLRQVPGEPTLERVDVVQPVSWAVMVSLAALWRSYGVEPSAVVGHSQGEIAAACVAGALPLRDGARVVALRSQAIAKGLAGLGGMMTLALPPAEAESRIARWQGALEVAALNGPSVTVVAGDAQALEELRVECAAQGVRARRIAVDYASHTSHVEGIEDELAQLLVDVRPAVAQVPFFSTVERDWLKERPVDAGYWYRNLRQTVHFQSAVEALAEQGHDTFIEVSAHPVLTVGIQEILERRTEQAAEAVSGSLRRDEGGLERFLTSVAGVWTHGVEVEWERAFSHADAPPVELPTYAFQHQSYRVDVTADRPLLGQALQLADGDGTVLTERLSLRTRPWLAGHRVLGQPVVPGTALLEMALRVGDVVDELTMHTPVVVPEHGDVEVQLTAAAPDDSGRRLIRIHGRTDAAWQLHATGLVSSAGHTGEAAPLAEWPPTGATPMDLTETYDELARRGLEYGPQFRNLRGVWRHGDDLLVEAALPDGAGPFTVHPALLDAVLHPVVLEHGPGLVVPFSWAGVRLSRAGASGVRVRVAPAGEHRASLTVADGSGIEVLTVESLTLRPLDARRFDPKLFQIEWREVTDAGKAEPDDPTDVLTVSPTKARAPEAAHATAESVLRDVQRRLAEPAEMPSPLVVTTRRGVAVAPDSPSDLAAATVWGLLRSAQTEHPGRVVLVDSDGDEELTADELGRALATGEPQIALRSGRMLAPRLARGSVPVPDPEGRSVPPGSTTLITGGTGGLGGVVARHLVNRHGVRDLLLVSRSGAAADGVDALVAELTAAGAHVSVAACDVADRAALADVLAAVPASAPLRTVVHAAGVLDDAAAMSLTPGQLHAVLSAKADAAWNLHELTRELDLTGFVLFSSVSATLGFAGQANYAAGNAFLDALAHHRHTLGLPAVSLGWGLWEQDTGLTRRLGGTDRQRMLRLGLRPLPTDVGLALFDLALDADRPHLVPAWLDLSGRGDTEVPPMLRGLARTPAAPSSRTRKDSRPLRDRLLTLPDTDRAPAVRRLVQAEVASVLGRSGPGDVPSDRGFGDLGFDSLTALELRNRLGTLAGITLNATVIFDHPTPSKLARHLLERLAPDRPTAAPPVLAELERLEASVTAVDGELRSAVTARLWQLMEAVTAGDRTTEKEPDHEVAAASADELFALIDDELGRP</sequence>
<dbReference type="GO" id="GO:0031177">
    <property type="term" value="F:phosphopantetheine binding"/>
    <property type="evidence" value="ECO:0007669"/>
    <property type="project" value="InterPro"/>
</dbReference>
<evidence type="ECO:0000256" key="2">
    <source>
        <dbReference type="ARBA" id="ARBA00022450"/>
    </source>
</evidence>
<dbReference type="Pfam" id="PF00698">
    <property type="entry name" value="Acyl_transf_1"/>
    <property type="match status" value="2"/>
</dbReference>
<feature type="region of interest" description="N-terminal hotdog fold" evidence="8">
    <location>
        <begin position="1886"/>
        <end position="2001"/>
    </location>
</feature>
<dbReference type="GO" id="GO:0005737">
    <property type="term" value="C:cytoplasm"/>
    <property type="evidence" value="ECO:0007669"/>
    <property type="project" value="TreeGrafter"/>
</dbReference>
<dbReference type="InterPro" id="IPR036736">
    <property type="entry name" value="ACP-like_sf"/>
</dbReference>
<dbReference type="Gene3D" id="1.10.1200.10">
    <property type="entry name" value="ACP-like"/>
    <property type="match status" value="2"/>
</dbReference>
<feature type="domain" description="Carrier" evidence="10">
    <location>
        <begin position="2579"/>
        <end position="2657"/>
    </location>
</feature>
<feature type="region of interest" description="C-terminal hotdog fold" evidence="8">
    <location>
        <begin position="2014"/>
        <end position="2145"/>
    </location>
</feature>
<comment type="pathway">
    <text evidence="1">Antibiotic biosynthesis.</text>
</comment>
<dbReference type="SMART" id="SM00826">
    <property type="entry name" value="PKS_DH"/>
    <property type="match status" value="1"/>
</dbReference>
<dbReference type="FunFam" id="3.40.47.10:FF:000019">
    <property type="entry name" value="Polyketide synthase type I"/>
    <property type="match status" value="2"/>
</dbReference>
<feature type="active site" description="Proton donor; for dehydratase activity" evidence="8">
    <location>
        <position position="2071"/>
    </location>
</feature>
<dbReference type="Gene3D" id="3.10.129.110">
    <property type="entry name" value="Polyketide synthase dehydratase"/>
    <property type="match status" value="1"/>
</dbReference>
<dbReference type="Pfam" id="PF14765">
    <property type="entry name" value="PS-DH"/>
    <property type="match status" value="1"/>
</dbReference>
<dbReference type="InterPro" id="IPR050091">
    <property type="entry name" value="PKS_NRPS_Biosynth_Enz"/>
</dbReference>
<dbReference type="SUPFAM" id="SSF55048">
    <property type="entry name" value="Probable ACP-binding domain of malonyl-CoA ACP transacylase"/>
    <property type="match status" value="2"/>
</dbReference>
<dbReference type="Pfam" id="PF02801">
    <property type="entry name" value="Ketoacyl-synt_C"/>
    <property type="match status" value="2"/>
</dbReference>
<dbReference type="PROSITE" id="PS00606">
    <property type="entry name" value="KS3_1"/>
    <property type="match status" value="1"/>
</dbReference>
<evidence type="ECO:0000256" key="5">
    <source>
        <dbReference type="ARBA" id="ARBA00023194"/>
    </source>
</evidence>
<dbReference type="InterPro" id="IPR016035">
    <property type="entry name" value="Acyl_Trfase/lysoPLipase"/>
</dbReference>
<dbReference type="InterPro" id="IPR020807">
    <property type="entry name" value="PKS_DH"/>
</dbReference>
<dbReference type="SUPFAM" id="SSF52151">
    <property type="entry name" value="FabD/lysophospholipase-like"/>
    <property type="match status" value="2"/>
</dbReference>
<feature type="domain" description="Carrier" evidence="10">
    <location>
        <begin position="908"/>
        <end position="983"/>
    </location>
</feature>
<dbReference type="InterPro" id="IPR055123">
    <property type="entry name" value="SpnB-like_Rossmann"/>
</dbReference>
<dbReference type="InterPro" id="IPR006162">
    <property type="entry name" value="Ppantetheine_attach_site"/>
</dbReference>
<evidence type="ECO:0000256" key="9">
    <source>
        <dbReference type="SAM" id="MobiDB-lite"/>
    </source>
</evidence>
<dbReference type="InterPro" id="IPR049551">
    <property type="entry name" value="PKS_DH_C"/>
</dbReference>
<dbReference type="GO" id="GO:0071770">
    <property type="term" value="P:DIM/DIP cell wall layer assembly"/>
    <property type="evidence" value="ECO:0007669"/>
    <property type="project" value="TreeGrafter"/>
</dbReference>
<keyword evidence="7" id="KW-0012">Acyltransferase</keyword>
<dbReference type="Pfam" id="PF00550">
    <property type="entry name" value="PP-binding"/>
    <property type="match status" value="2"/>
</dbReference>
<dbReference type="InterPro" id="IPR016039">
    <property type="entry name" value="Thiolase-like"/>
</dbReference>
<dbReference type="InterPro" id="IPR057326">
    <property type="entry name" value="KR_dom"/>
</dbReference>
<evidence type="ECO:0000256" key="3">
    <source>
        <dbReference type="ARBA" id="ARBA00022553"/>
    </source>
</evidence>
<organism evidence="13 14">
    <name type="scientific">Streptomyces globisporus</name>
    <dbReference type="NCBI Taxonomy" id="1908"/>
    <lineage>
        <taxon>Bacteria</taxon>
        <taxon>Bacillati</taxon>
        <taxon>Actinomycetota</taxon>
        <taxon>Actinomycetes</taxon>
        <taxon>Kitasatosporales</taxon>
        <taxon>Streptomycetaceae</taxon>
        <taxon>Streptomyces</taxon>
    </lineage>
</organism>
<feature type="domain" description="PKS/mFAS DH" evidence="12">
    <location>
        <begin position="1886"/>
        <end position="2145"/>
    </location>
</feature>
<dbReference type="Pfam" id="PF16197">
    <property type="entry name" value="KAsynt_C_assoc"/>
    <property type="match status" value="2"/>
</dbReference>
<dbReference type="GO" id="GO:0005886">
    <property type="term" value="C:plasma membrane"/>
    <property type="evidence" value="ECO:0007669"/>
    <property type="project" value="TreeGrafter"/>
</dbReference>
<dbReference type="SMART" id="SM00822">
    <property type="entry name" value="PKS_KR"/>
    <property type="match status" value="1"/>
</dbReference>
<keyword evidence="2" id="KW-0596">Phosphopantetheine</keyword>
<dbReference type="RefSeq" id="WP_118900291.1">
    <property type="nucleotide sequence ID" value="NZ_QWFA01000015.1"/>
</dbReference>
<dbReference type="Proteomes" id="UP000285596">
    <property type="component" value="Unassembled WGS sequence"/>
</dbReference>
<dbReference type="PROSITE" id="PS50075">
    <property type="entry name" value="CARRIER"/>
    <property type="match status" value="2"/>
</dbReference>
<feature type="domain" description="Ketosynthase family 3 (KS3)" evidence="11">
    <location>
        <begin position="8"/>
        <end position="427"/>
    </location>
</feature>
<dbReference type="SUPFAM" id="SSF53901">
    <property type="entry name" value="Thiolase-like"/>
    <property type="match status" value="2"/>
</dbReference>